<name>A0A6G8RVG6_9GAMM</name>
<dbReference type="AlphaFoldDB" id="A0A6G8RVG6"/>
<evidence type="ECO:0000259" key="2">
    <source>
        <dbReference type="Pfam" id="PF25023"/>
    </source>
</evidence>
<dbReference type="KEGG" id="asha:G8E00_07935"/>
<dbReference type="InterPro" id="IPR050708">
    <property type="entry name" value="T6SS_VgrG/RHS"/>
</dbReference>
<evidence type="ECO:0000256" key="1">
    <source>
        <dbReference type="ARBA" id="ARBA00022737"/>
    </source>
</evidence>
<dbReference type="Gene3D" id="2.180.10.10">
    <property type="entry name" value="RHS repeat-associated core"/>
    <property type="match status" value="1"/>
</dbReference>
<reference evidence="3 4" key="1">
    <citation type="submission" date="2020-03" db="EMBL/GenBank/DDBJ databases">
        <authorList>
            <person name="Zhu W."/>
        </authorList>
    </citation>
    <scope>NUCLEOTIDE SEQUENCE [LARGE SCALE GENOMIC DNA]</scope>
    <source>
        <strain evidence="3 4">323-1</strain>
    </source>
</reference>
<dbReference type="InterPro" id="IPR056823">
    <property type="entry name" value="TEN-like_YD-shell"/>
</dbReference>
<feature type="domain" description="Teneurin-like YD-shell" evidence="2">
    <location>
        <begin position="83"/>
        <end position="192"/>
    </location>
</feature>
<dbReference type="PANTHER" id="PTHR32305:SF15">
    <property type="entry name" value="PROTEIN RHSA-RELATED"/>
    <property type="match status" value="1"/>
</dbReference>
<dbReference type="Pfam" id="PF25023">
    <property type="entry name" value="TEN_YD-shell"/>
    <property type="match status" value="1"/>
</dbReference>
<proteinExistence type="predicted"/>
<dbReference type="Proteomes" id="UP000502297">
    <property type="component" value="Chromosome"/>
</dbReference>
<organism evidence="3 4">
    <name type="scientific">Acinetobacter shaoyimingii</name>
    <dbReference type="NCBI Taxonomy" id="2715164"/>
    <lineage>
        <taxon>Bacteria</taxon>
        <taxon>Pseudomonadati</taxon>
        <taxon>Pseudomonadota</taxon>
        <taxon>Gammaproteobacteria</taxon>
        <taxon>Moraxellales</taxon>
        <taxon>Moraxellaceae</taxon>
        <taxon>Acinetobacter</taxon>
    </lineage>
</organism>
<sequence>MGNLIKTIRPDGQEVAHLTYGSGHVYGVALNKQDMVGFKRDDLHRETERYLANGLIQQNQYNELGLLTAQMIQPEQETVDRLSHQAQRQYSYDKNYLLTQVQDSRLGQLKFQYDAIGRLVKSQSSNKTESFSFDPTGNLIDTSGSQGAQVKNNLVKEYQGKRYKYDAQGNVIETQQGNKTLKLKWDNLNRLI</sequence>
<protein>
    <recommendedName>
        <fullName evidence="2">Teneurin-like YD-shell domain-containing protein</fullName>
    </recommendedName>
</protein>
<evidence type="ECO:0000313" key="4">
    <source>
        <dbReference type="Proteomes" id="UP000502297"/>
    </source>
</evidence>
<keyword evidence="1" id="KW-0677">Repeat</keyword>
<accession>A0A6G8RVG6</accession>
<dbReference type="EMBL" id="CP049801">
    <property type="protein sequence ID" value="QIO05885.1"/>
    <property type="molecule type" value="Genomic_DNA"/>
</dbReference>
<dbReference type="PANTHER" id="PTHR32305">
    <property type="match status" value="1"/>
</dbReference>
<keyword evidence="4" id="KW-1185">Reference proteome</keyword>
<gene>
    <name evidence="3" type="ORF">G8E00_07935</name>
</gene>
<evidence type="ECO:0000313" key="3">
    <source>
        <dbReference type="EMBL" id="QIO05885.1"/>
    </source>
</evidence>